<reference evidence="3 4" key="1">
    <citation type="submission" date="2023-02" db="EMBL/GenBank/DDBJ databases">
        <title>LHISI_Scaffold_Assembly.</title>
        <authorList>
            <person name="Stuart O.P."/>
            <person name="Cleave R."/>
            <person name="Magrath M.J.L."/>
            <person name="Mikheyev A.S."/>
        </authorList>
    </citation>
    <scope>NUCLEOTIDE SEQUENCE [LARGE SCALE GENOMIC DNA]</scope>
    <source>
        <strain evidence="3">Daus_M_001</strain>
        <tissue evidence="3">Leg muscle</tissue>
    </source>
</reference>
<feature type="transmembrane region" description="Helical" evidence="1">
    <location>
        <begin position="33"/>
        <end position="55"/>
    </location>
</feature>
<keyword evidence="1" id="KW-0472">Membrane</keyword>
<evidence type="ECO:0000259" key="2">
    <source>
        <dbReference type="Pfam" id="PF03184"/>
    </source>
</evidence>
<dbReference type="Pfam" id="PF03184">
    <property type="entry name" value="DDE_1"/>
    <property type="match status" value="1"/>
</dbReference>
<evidence type="ECO:0000313" key="4">
    <source>
        <dbReference type="Proteomes" id="UP001159363"/>
    </source>
</evidence>
<dbReference type="EMBL" id="JARBHB010000013">
    <property type="protein sequence ID" value="KAJ8869678.1"/>
    <property type="molecule type" value="Genomic_DNA"/>
</dbReference>
<protein>
    <recommendedName>
        <fullName evidence="2">DDE-1 domain-containing protein</fullName>
    </recommendedName>
</protein>
<dbReference type="InterPro" id="IPR004875">
    <property type="entry name" value="DDE_SF_endonuclease_dom"/>
</dbReference>
<feature type="domain" description="DDE-1" evidence="2">
    <location>
        <begin position="92"/>
        <end position="142"/>
    </location>
</feature>
<gene>
    <name evidence="3" type="ORF">PR048_028671</name>
</gene>
<keyword evidence="4" id="KW-1185">Reference proteome</keyword>
<keyword evidence="1" id="KW-0812">Transmembrane</keyword>
<name>A0ABQ9GB81_9NEOP</name>
<evidence type="ECO:0000256" key="1">
    <source>
        <dbReference type="SAM" id="Phobius"/>
    </source>
</evidence>
<comment type="caution">
    <text evidence="3">The sequence shown here is derived from an EMBL/GenBank/DDBJ whole genome shotgun (WGS) entry which is preliminary data.</text>
</comment>
<accession>A0ABQ9GB81</accession>
<keyword evidence="1" id="KW-1133">Transmembrane helix</keyword>
<sequence>MELGKIHYNAHRVYNTDETGLIVYNITYAERGALITTVTCIYAAGNYAPTLFIFLRKNMKTELMDGGWIQTDIFSKWFDYFVEFPKPTESDPTRLNNVAIICLQPHSTAKMQPLDVEFMKPLKTYYSQEDSKWLRHNQGRVVTYFQIAKLYGLVYQKAATMQNPINSFKKTGLLPCNRDVFSDEDFAIHVGHLSYPTSVKPEPKNPTTGKAALITSSPYLQQLTVSLNRKMKLQDVTKEKFFAEPLKKKVQKSKPRKQSPS</sequence>
<dbReference type="Proteomes" id="UP001159363">
    <property type="component" value="Chromosome 12"/>
</dbReference>
<evidence type="ECO:0000313" key="3">
    <source>
        <dbReference type="EMBL" id="KAJ8869678.1"/>
    </source>
</evidence>
<proteinExistence type="predicted"/>
<organism evidence="3 4">
    <name type="scientific">Dryococelus australis</name>
    <dbReference type="NCBI Taxonomy" id="614101"/>
    <lineage>
        <taxon>Eukaryota</taxon>
        <taxon>Metazoa</taxon>
        <taxon>Ecdysozoa</taxon>
        <taxon>Arthropoda</taxon>
        <taxon>Hexapoda</taxon>
        <taxon>Insecta</taxon>
        <taxon>Pterygota</taxon>
        <taxon>Neoptera</taxon>
        <taxon>Polyneoptera</taxon>
        <taxon>Phasmatodea</taxon>
        <taxon>Verophasmatodea</taxon>
        <taxon>Anareolatae</taxon>
        <taxon>Phasmatidae</taxon>
        <taxon>Eurycanthinae</taxon>
        <taxon>Dryococelus</taxon>
    </lineage>
</organism>